<evidence type="ECO:0000256" key="6">
    <source>
        <dbReference type="SAM" id="Phobius"/>
    </source>
</evidence>
<protein>
    <submittedName>
        <fullName evidence="8">Pilus assembly protein</fullName>
    </submittedName>
</protein>
<dbReference type="Gene3D" id="1.20.81.30">
    <property type="entry name" value="Type II secretion system (T2SS), domain F"/>
    <property type="match status" value="1"/>
</dbReference>
<feature type="transmembrane region" description="Helical" evidence="6">
    <location>
        <begin position="272"/>
        <end position="292"/>
    </location>
</feature>
<comment type="caution">
    <text evidence="8">The sequence shown here is derived from an EMBL/GenBank/DDBJ whole genome shotgun (WGS) entry which is preliminary data.</text>
</comment>
<sequence>MSAGGLAPEDIIAAAGFVGVVVVALGYQAIRSAVADSPRARMRQRLLDSVSEVAPAIAAGVAEDAAAVMQRRKRLGEDTWAARALSAAKEQAEHMGGVAALRWIVAGALLVATLVVAGLLWLGQSVWLAAAGGMVGGAIGAGIAFRVVVTRYRTRFLQGFPDALDLMIRAVRAGVPVVQAIIAAGRELPDPVGREFRMMGDSLRLGMDAQEVMEQASKRIGVPDFRFFVVCLQLQRETGGPLADTLENLSAIIRSRREVRLKTRALTAQGRAAAKIIALVPFVVMGALNFLGGDYMEVLFHTQRGQRILWLALGLVFTGLLVINRMSKLED</sequence>
<name>A0A7C9UZI0_9PROT</name>
<evidence type="ECO:0000313" key="8">
    <source>
        <dbReference type="EMBL" id="NFV80735.1"/>
    </source>
</evidence>
<feature type="transmembrane region" description="Helical" evidence="6">
    <location>
        <begin position="127"/>
        <end position="149"/>
    </location>
</feature>
<dbReference type="EMBL" id="JAAIYP010000038">
    <property type="protein sequence ID" value="NFV80735.1"/>
    <property type="molecule type" value="Genomic_DNA"/>
</dbReference>
<evidence type="ECO:0000259" key="7">
    <source>
        <dbReference type="Pfam" id="PF00482"/>
    </source>
</evidence>
<keyword evidence="2" id="KW-1003">Cell membrane</keyword>
<feature type="transmembrane region" description="Helical" evidence="6">
    <location>
        <begin position="12"/>
        <end position="34"/>
    </location>
</feature>
<dbReference type="Proteomes" id="UP000480684">
    <property type="component" value="Unassembled WGS sequence"/>
</dbReference>
<dbReference type="PANTHER" id="PTHR35007:SF1">
    <property type="entry name" value="PILUS ASSEMBLY PROTEIN"/>
    <property type="match status" value="1"/>
</dbReference>
<comment type="subcellular location">
    <subcellularLocation>
        <location evidence="1">Cell membrane</location>
        <topology evidence="1">Multi-pass membrane protein</topology>
    </subcellularLocation>
</comment>
<dbReference type="Pfam" id="PF00482">
    <property type="entry name" value="T2SSF"/>
    <property type="match status" value="1"/>
</dbReference>
<evidence type="ECO:0000256" key="3">
    <source>
        <dbReference type="ARBA" id="ARBA00022692"/>
    </source>
</evidence>
<feature type="transmembrane region" description="Helical" evidence="6">
    <location>
        <begin position="99"/>
        <end position="121"/>
    </location>
</feature>
<dbReference type="InterPro" id="IPR018076">
    <property type="entry name" value="T2SS_GspF_dom"/>
</dbReference>
<gene>
    <name evidence="8" type="ORF">G4223_11510</name>
</gene>
<keyword evidence="9" id="KW-1185">Reference proteome</keyword>
<evidence type="ECO:0000256" key="4">
    <source>
        <dbReference type="ARBA" id="ARBA00022989"/>
    </source>
</evidence>
<keyword evidence="4 6" id="KW-1133">Transmembrane helix</keyword>
<dbReference type="InterPro" id="IPR042094">
    <property type="entry name" value="T2SS_GspF_sf"/>
</dbReference>
<feature type="transmembrane region" description="Helical" evidence="6">
    <location>
        <begin position="304"/>
        <end position="323"/>
    </location>
</feature>
<keyword evidence="5 6" id="KW-0472">Membrane</keyword>
<accession>A0A7C9UZI0</accession>
<evidence type="ECO:0000256" key="2">
    <source>
        <dbReference type="ARBA" id="ARBA00022475"/>
    </source>
</evidence>
<evidence type="ECO:0000313" key="9">
    <source>
        <dbReference type="Proteomes" id="UP000480684"/>
    </source>
</evidence>
<keyword evidence="3 6" id="KW-0812">Transmembrane</keyword>
<proteinExistence type="predicted"/>
<dbReference type="RefSeq" id="WP_163679539.1">
    <property type="nucleotide sequence ID" value="NZ_JAAIYP010000038.1"/>
</dbReference>
<dbReference type="GO" id="GO:0005886">
    <property type="term" value="C:plasma membrane"/>
    <property type="evidence" value="ECO:0007669"/>
    <property type="project" value="UniProtKB-SubCell"/>
</dbReference>
<dbReference type="PANTHER" id="PTHR35007">
    <property type="entry name" value="INTEGRAL MEMBRANE PROTEIN-RELATED"/>
    <property type="match status" value="1"/>
</dbReference>
<feature type="domain" description="Type II secretion system protein GspF" evidence="7">
    <location>
        <begin position="164"/>
        <end position="287"/>
    </location>
</feature>
<organism evidence="8 9">
    <name type="scientific">Magnetospirillum aberrantis SpK</name>
    <dbReference type="NCBI Taxonomy" id="908842"/>
    <lineage>
        <taxon>Bacteria</taxon>
        <taxon>Pseudomonadati</taxon>
        <taxon>Pseudomonadota</taxon>
        <taxon>Alphaproteobacteria</taxon>
        <taxon>Rhodospirillales</taxon>
        <taxon>Rhodospirillaceae</taxon>
        <taxon>Magnetospirillum</taxon>
    </lineage>
</organism>
<evidence type="ECO:0000256" key="5">
    <source>
        <dbReference type="ARBA" id="ARBA00023136"/>
    </source>
</evidence>
<dbReference type="AlphaFoldDB" id="A0A7C9UZI0"/>
<reference evidence="8 9" key="1">
    <citation type="submission" date="2020-02" db="EMBL/GenBank/DDBJ databases">
        <authorList>
            <person name="Dziuba M."/>
            <person name="Kuznetsov B."/>
            <person name="Mardanov A."/>
            <person name="Ravin N."/>
            <person name="Grouzdev D."/>
        </authorList>
    </citation>
    <scope>NUCLEOTIDE SEQUENCE [LARGE SCALE GENOMIC DNA]</scope>
    <source>
        <strain evidence="8 9">SpK</strain>
    </source>
</reference>
<evidence type="ECO:0000256" key="1">
    <source>
        <dbReference type="ARBA" id="ARBA00004651"/>
    </source>
</evidence>